<feature type="transmembrane region" description="Helical" evidence="1">
    <location>
        <begin position="12"/>
        <end position="31"/>
    </location>
</feature>
<keyword evidence="4" id="KW-1185">Reference proteome</keyword>
<keyword evidence="1" id="KW-0472">Membrane</keyword>
<dbReference type="Pfam" id="PF07670">
    <property type="entry name" value="Gate"/>
    <property type="match status" value="1"/>
</dbReference>
<organism evidence="3 4">
    <name type="scientific">Paenibacillus hexagrammi</name>
    <dbReference type="NCBI Taxonomy" id="2908839"/>
    <lineage>
        <taxon>Bacteria</taxon>
        <taxon>Bacillati</taxon>
        <taxon>Bacillota</taxon>
        <taxon>Bacilli</taxon>
        <taxon>Bacillales</taxon>
        <taxon>Paenibacillaceae</taxon>
        <taxon>Paenibacillus</taxon>
    </lineage>
</organism>
<feature type="transmembrane region" description="Helical" evidence="1">
    <location>
        <begin position="51"/>
        <end position="78"/>
    </location>
</feature>
<name>A0ABY3SPX2_9BACL</name>
<keyword evidence="1" id="KW-1133">Transmembrane helix</keyword>
<evidence type="ECO:0000313" key="3">
    <source>
        <dbReference type="EMBL" id="UJF35304.1"/>
    </source>
</evidence>
<sequence>MHRTNNRTSSKLTTVLLGAIAAIVVISIILFPDEAFRASLEGLTVWWKLVFPALMPFFILTELLTGLGVIQGVGMLLTPLMRFIFRLPGVSGWALASGLIVGFPAGAKITANLREKSLITQFEAERLNALSHLCSPLFLLTVVGVGFLHSASLGATLAVIHYVSALAVGLLLRIRKSRSAGEQLAPSEHSHNHDHHQTANGSIWQRSSQAMREAYLEDGRSFGKLLGDSVTSSVQTLMLIGGYMMIFSVIIHVVTITHAIDIIRLFAGAAMSFFHLHTDMAPQWTKALFEIYLGSYSLSQTQDIPLVLKIAFISAFLGWGGLSAHAQAAGFHFKTDVRYSPFLIARTLHAAIAFMTTFLLWKPLESVFASAEPSFLRLDLNPVTQTAAHTPLEGGHLWTMWSSVSIQLLLLMGVMILLSLITNLLVGKKFR</sequence>
<accession>A0ABY3SPX2</accession>
<evidence type="ECO:0000256" key="1">
    <source>
        <dbReference type="SAM" id="Phobius"/>
    </source>
</evidence>
<feature type="transmembrane region" description="Helical" evidence="1">
    <location>
        <begin position="155"/>
        <end position="174"/>
    </location>
</feature>
<dbReference type="EMBL" id="CP090978">
    <property type="protein sequence ID" value="UJF35304.1"/>
    <property type="molecule type" value="Genomic_DNA"/>
</dbReference>
<proteinExistence type="predicted"/>
<evidence type="ECO:0000313" key="4">
    <source>
        <dbReference type="Proteomes" id="UP001649230"/>
    </source>
</evidence>
<feature type="transmembrane region" description="Helical" evidence="1">
    <location>
        <begin position="90"/>
        <end position="109"/>
    </location>
</feature>
<dbReference type="InterPro" id="IPR011642">
    <property type="entry name" value="Gate_dom"/>
</dbReference>
<keyword evidence="1" id="KW-0812">Transmembrane</keyword>
<evidence type="ECO:0000259" key="2">
    <source>
        <dbReference type="Pfam" id="PF07670"/>
    </source>
</evidence>
<dbReference type="RefSeq" id="WP_235121871.1">
    <property type="nucleotide sequence ID" value="NZ_CP090978.1"/>
</dbReference>
<protein>
    <submittedName>
        <fullName evidence="3">Sporulation protein</fullName>
    </submittedName>
</protein>
<feature type="transmembrane region" description="Helical" evidence="1">
    <location>
        <begin position="304"/>
        <end position="322"/>
    </location>
</feature>
<feature type="transmembrane region" description="Helical" evidence="1">
    <location>
        <begin position="406"/>
        <end position="426"/>
    </location>
</feature>
<gene>
    <name evidence="3" type="ORF">L0M14_09455</name>
</gene>
<dbReference type="Proteomes" id="UP001649230">
    <property type="component" value="Chromosome"/>
</dbReference>
<reference evidence="3 4" key="1">
    <citation type="journal article" date="2024" name="Int. J. Syst. Evol. Microbiol.">
        <title>Paenibacillus hexagrammi sp. nov., a novel bacterium isolated from the gut content of Hexagrammos agrammus.</title>
        <authorList>
            <person name="Jung H.K."/>
            <person name="Kim D.G."/>
            <person name="Zin H."/>
            <person name="Park J."/>
            <person name="Jung H."/>
            <person name="Kim Y.O."/>
            <person name="Kong H.J."/>
            <person name="Kim J.W."/>
            <person name="Kim Y.S."/>
        </authorList>
    </citation>
    <scope>NUCLEOTIDE SEQUENCE [LARGE SCALE GENOMIC DNA]</scope>
    <source>
        <strain evidence="3 4">YPD9-1</strain>
    </source>
</reference>
<feature type="domain" description="Nucleoside transporter/FeoB GTPase Gate" evidence="2">
    <location>
        <begin position="49"/>
        <end position="140"/>
    </location>
</feature>
<feature type="transmembrane region" description="Helical" evidence="1">
    <location>
        <begin position="343"/>
        <end position="361"/>
    </location>
</feature>